<name>A0A6M3JMC3_9ZZZZ</name>
<dbReference type="AlphaFoldDB" id="A0A6M3JMC3"/>
<gene>
    <name evidence="1" type="ORF">MM415A03934_0002</name>
</gene>
<reference evidence="1" key="1">
    <citation type="submission" date="2020-03" db="EMBL/GenBank/DDBJ databases">
        <title>The deep terrestrial virosphere.</title>
        <authorList>
            <person name="Holmfeldt K."/>
            <person name="Nilsson E."/>
            <person name="Simone D."/>
            <person name="Lopez-Fernandez M."/>
            <person name="Wu X."/>
            <person name="de Brujin I."/>
            <person name="Lundin D."/>
            <person name="Andersson A."/>
            <person name="Bertilsson S."/>
            <person name="Dopson M."/>
        </authorList>
    </citation>
    <scope>NUCLEOTIDE SEQUENCE</scope>
    <source>
        <strain evidence="1">MM415A03934</strain>
    </source>
</reference>
<organism evidence="1">
    <name type="scientific">viral metagenome</name>
    <dbReference type="NCBI Taxonomy" id="1070528"/>
    <lineage>
        <taxon>unclassified sequences</taxon>
        <taxon>metagenomes</taxon>
        <taxon>organismal metagenomes</taxon>
    </lineage>
</organism>
<dbReference type="NCBIfam" id="NF046043">
    <property type="entry name" value="rep_init_NGO0469"/>
    <property type="match status" value="1"/>
</dbReference>
<proteinExistence type="predicted"/>
<sequence length="255" mass="28527">MPTVVSDRGGRDFEPAPEGLFSAVCCDVVDKGDIETKYRNDKGELKVLRKVQVRWQLGEEAGFRDDGKPWLVVKTYTASLNERATLRQDLERWRGKRFTEEELKGFDLDKLINAPCLIQLIHNDSEVGRVYANVEGITPLPTGMPRPTVQEYVMVRDREEAQENSTESLVQISDEAAFDTLPSAKRLTLPDKASELQALLQELGHPVPSSALVKLTQKHYPGIPFASLGEKEQDRLLGIARAMLKVRLAEQAAAD</sequence>
<dbReference type="EMBL" id="MT141769">
    <property type="protein sequence ID" value="QJA70162.1"/>
    <property type="molecule type" value="Genomic_DNA"/>
</dbReference>
<evidence type="ECO:0000313" key="1">
    <source>
        <dbReference type="EMBL" id="QJA70162.1"/>
    </source>
</evidence>
<dbReference type="InterPro" id="IPR059222">
    <property type="entry name" value="NGO0469-like"/>
</dbReference>
<protein>
    <submittedName>
        <fullName evidence="1">Uncharacterized protein</fullName>
    </submittedName>
</protein>
<accession>A0A6M3JMC3</accession>